<keyword evidence="3" id="KW-0808">Transferase</keyword>
<dbReference type="Pfam" id="PF00078">
    <property type="entry name" value="RVT_1"/>
    <property type="match status" value="1"/>
</dbReference>
<reference evidence="3 4" key="1">
    <citation type="submission" date="2018-10" db="EMBL/GenBank/DDBJ databases">
        <title>Genetic determinants and prediction of antibiotic resistance phenotypes in Helicobacter pylori.</title>
        <authorList>
            <person name="Wagner K."/>
        </authorList>
    </citation>
    <scope>NUCLEOTIDE SEQUENCE [LARGE SCALE GENOMIC DNA]</scope>
    <source>
        <strain evidence="3 4">ZH15</strain>
    </source>
</reference>
<organism evidence="3 4">
    <name type="scientific">Helicobacter pylori</name>
    <name type="common">Campylobacter pylori</name>
    <dbReference type="NCBI Taxonomy" id="210"/>
    <lineage>
        <taxon>Bacteria</taxon>
        <taxon>Pseudomonadati</taxon>
        <taxon>Campylobacterota</taxon>
        <taxon>Epsilonproteobacteria</taxon>
        <taxon>Campylobacterales</taxon>
        <taxon>Helicobacteraceae</taxon>
        <taxon>Helicobacter</taxon>
    </lineage>
</organism>
<feature type="domain" description="Reverse transcriptase" evidence="2">
    <location>
        <begin position="168"/>
        <end position="311"/>
    </location>
</feature>
<keyword evidence="3" id="KW-0695">RNA-directed DNA polymerase</keyword>
<comment type="similarity">
    <text evidence="1">Belongs to the bacterial reverse transcriptase family.</text>
</comment>
<dbReference type="CDD" id="cd01646">
    <property type="entry name" value="RT_Bac_retron_I"/>
    <property type="match status" value="1"/>
</dbReference>
<evidence type="ECO:0000313" key="3">
    <source>
        <dbReference type="EMBL" id="RVY30329.1"/>
    </source>
</evidence>
<dbReference type="Proteomes" id="UP000288766">
    <property type="component" value="Unassembled WGS sequence"/>
</dbReference>
<comment type="caution">
    <text evidence="3">The sequence shown here is derived from an EMBL/GenBank/DDBJ whole genome shotgun (WGS) entry which is preliminary data.</text>
</comment>
<protein>
    <submittedName>
        <fullName evidence="3">RNA-directed DNA polymerase</fullName>
    </submittedName>
</protein>
<evidence type="ECO:0000313" key="4">
    <source>
        <dbReference type="Proteomes" id="UP000288766"/>
    </source>
</evidence>
<dbReference type="GO" id="GO:0003964">
    <property type="term" value="F:RNA-directed DNA polymerase activity"/>
    <property type="evidence" value="ECO:0007669"/>
    <property type="project" value="UniProtKB-KW"/>
</dbReference>
<sequence>MLMKKVKEKTYFECLDEISQNKLFKGLLGYGMFVERIPNFLTSKPFYRYCKNNENKIFPKRKMGYQHITYEGIRDIGTPRYFAIPNPLAYYNQCKILRDNWDKLKEYFKEKTDGNTHKISRIHIQKIPKNKKIFQNDYSKDRVAMRKSIFDMGHKDIFCEGKLGRSIRIGARYKLKADISTCFPSIYTHSIPWAIRGKEIAKKDKNHWSDEIDTQTRNMNHKETMGIFIGPHSSNLISEIILVAVDRDLKNLRKEQNKTEYRYIRHIDDYTCYVNSRDEAEQFTIDLAKCLKKYNLSLNHKKTKIFELPLTYEEEWINQLKIFKMDEYKGKIKYPSVVAFLDKSIALIKQNDNKASILKYAIKMLNKKKMTDNAREYYFSTLHHLALLYPYLIPCIEEVFDNNNYSIQTNQIQEISKDMFKAGSKNNNHEACSYALYFSLKYDFEMEKTCHSMALESNDCIFMLLGYLRARKDSESSAIDEYLKRAETMIKSEDGTYILDDEFWLFAYEVLRVENENALKNCNGWSELSKKGISFIKKEFQK</sequence>
<evidence type="ECO:0000256" key="1">
    <source>
        <dbReference type="ARBA" id="ARBA00034120"/>
    </source>
</evidence>
<dbReference type="InterPro" id="IPR000477">
    <property type="entry name" value="RT_dom"/>
</dbReference>
<dbReference type="InterPro" id="IPR051083">
    <property type="entry name" value="GrpII_Intron_Splice-Mob/Def"/>
</dbReference>
<accession>A0A438PXX5</accession>
<dbReference type="PANTHER" id="PTHR34047">
    <property type="entry name" value="NUCLEAR INTRON MATURASE 1, MITOCHONDRIAL-RELATED"/>
    <property type="match status" value="1"/>
</dbReference>
<keyword evidence="3" id="KW-0548">Nucleotidyltransferase</keyword>
<dbReference type="EMBL" id="RJEO01000001">
    <property type="protein sequence ID" value="RVY30329.1"/>
    <property type="molecule type" value="Genomic_DNA"/>
</dbReference>
<name>A0A438PXX5_HELPX</name>
<evidence type="ECO:0000259" key="2">
    <source>
        <dbReference type="Pfam" id="PF00078"/>
    </source>
</evidence>
<gene>
    <name evidence="3" type="ORF">ECC12_00230</name>
</gene>
<proteinExistence type="inferred from homology"/>
<dbReference type="RefSeq" id="WP_127922992.1">
    <property type="nucleotide sequence ID" value="NZ_RJEO01000001.1"/>
</dbReference>
<dbReference type="PANTHER" id="PTHR34047:SF8">
    <property type="entry name" value="PROTEIN YKFC"/>
    <property type="match status" value="1"/>
</dbReference>
<dbReference type="AlphaFoldDB" id="A0A438PXX5"/>